<protein>
    <submittedName>
        <fullName evidence="3">Uncharacterized protein</fullName>
    </submittedName>
</protein>
<keyword evidence="2" id="KW-1133">Transmembrane helix</keyword>
<dbReference type="EMBL" id="JABRWO010000002">
    <property type="protein sequence ID" value="MBA2113949.1"/>
    <property type="molecule type" value="Genomic_DNA"/>
</dbReference>
<feature type="transmembrane region" description="Helical" evidence="2">
    <location>
        <begin position="125"/>
        <end position="147"/>
    </location>
</feature>
<comment type="caution">
    <text evidence="3">The sequence shown here is derived from an EMBL/GenBank/DDBJ whole genome shotgun (WGS) entry which is preliminary data.</text>
</comment>
<gene>
    <name evidence="3" type="ORF">HOV93_11020</name>
</gene>
<feature type="region of interest" description="Disordered" evidence="1">
    <location>
        <begin position="1"/>
        <end position="37"/>
    </location>
</feature>
<proteinExistence type="predicted"/>
<feature type="transmembrane region" description="Helical" evidence="2">
    <location>
        <begin position="53"/>
        <end position="76"/>
    </location>
</feature>
<organism evidence="3 4">
    <name type="scientific">Bremerella alba</name>
    <dbReference type="NCBI Taxonomy" id="980252"/>
    <lineage>
        <taxon>Bacteria</taxon>
        <taxon>Pseudomonadati</taxon>
        <taxon>Planctomycetota</taxon>
        <taxon>Planctomycetia</taxon>
        <taxon>Pirellulales</taxon>
        <taxon>Pirellulaceae</taxon>
        <taxon>Bremerella</taxon>
    </lineage>
</organism>
<evidence type="ECO:0000256" key="2">
    <source>
        <dbReference type="SAM" id="Phobius"/>
    </source>
</evidence>
<sequence length="150" mass="16482">MNSKRPLKIDDIKKPELTEGAHPFAEEKPQGKESNAQAPVDYRGAYETAGRSAGVLLLIMAITAFVASAFPLSRYYWPDTGWLLGVFGWLVSWIIALPTLVFASNDLKSIQLGRFTDQGKWMVTLAFWLSLLTVVNSIATVVMVSVFSAG</sequence>
<keyword evidence="4" id="KW-1185">Reference proteome</keyword>
<evidence type="ECO:0000313" key="3">
    <source>
        <dbReference type="EMBL" id="MBA2113949.1"/>
    </source>
</evidence>
<feature type="transmembrane region" description="Helical" evidence="2">
    <location>
        <begin position="82"/>
        <end position="104"/>
    </location>
</feature>
<accession>A0A7V8V3E5</accession>
<keyword evidence="2" id="KW-0472">Membrane</keyword>
<dbReference type="RefSeq" id="WP_207395424.1">
    <property type="nucleotide sequence ID" value="NZ_JABRWO010000002.1"/>
</dbReference>
<evidence type="ECO:0000313" key="4">
    <source>
        <dbReference type="Proteomes" id="UP000551616"/>
    </source>
</evidence>
<name>A0A7V8V3E5_9BACT</name>
<dbReference type="AlphaFoldDB" id="A0A7V8V3E5"/>
<dbReference type="Proteomes" id="UP000551616">
    <property type="component" value="Unassembled WGS sequence"/>
</dbReference>
<feature type="compositionally biased region" description="Basic and acidic residues" evidence="1">
    <location>
        <begin position="7"/>
        <end position="31"/>
    </location>
</feature>
<evidence type="ECO:0000256" key="1">
    <source>
        <dbReference type="SAM" id="MobiDB-lite"/>
    </source>
</evidence>
<reference evidence="3 4" key="1">
    <citation type="submission" date="2020-05" db="EMBL/GenBank/DDBJ databases">
        <title>Bremerella alba sp. nov., a novel planctomycete isolated from the surface of the macroalga Fucus spiralis.</title>
        <authorList>
            <person name="Godinho O."/>
            <person name="Botelho R."/>
            <person name="Albuquerque L."/>
            <person name="Wiegand S."/>
            <person name="Da Costa M.S."/>
            <person name="Lobo-Da-Cunha A."/>
            <person name="Jogler C."/>
            <person name="Lage O.M."/>
        </authorList>
    </citation>
    <scope>NUCLEOTIDE SEQUENCE [LARGE SCALE GENOMIC DNA]</scope>
    <source>
        <strain evidence="3 4">FF15</strain>
    </source>
</reference>
<keyword evidence="2" id="KW-0812">Transmembrane</keyword>